<evidence type="ECO:0000256" key="2">
    <source>
        <dbReference type="ARBA" id="ARBA00022705"/>
    </source>
</evidence>
<dbReference type="Gene3D" id="2.10.230.10">
    <property type="entry name" value="Heat shock protein DnaJ, cysteine-rich domain"/>
    <property type="match status" value="1"/>
</dbReference>
<dbReference type="GO" id="GO:0005524">
    <property type="term" value="F:ATP binding"/>
    <property type="evidence" value="ECO:0007669"/>
    <property type="project" value="InterPro"/>
</dbReference>
<keyword evidence="6" id="KW-0862">Zinc</keyword>
<evidence type="ECO:0000256" key="8">
    <source>
        <dbReference type="ARBA" id="ARBA00023186"/>
    </source>
</evidence>
<dbReference type="PANTHER" id="PTHR43096:SF48">
    <property type="entry name" value="CHAPERONE PROTEIN DNAJ"/>
    <property type="match status" value="1"/>
</dbReference>
<dbReference type="GO" id="GO:0009408">
    <property type="term" value="P:response to heat"/>
    <property type="evidence" value="ECO:0007669"/>
    <property type="project" value="InterPro"/>
</dbReference>
<feature type="domain" description="CR-type" evidence="10">
    <location>
        <begin position="144"/>
        <end position="222"/>
    </location>
</feature>
<keyword evidence="8" id="KW-0143">Chaperone</keyword>
<dbReference type="GO" id="GO:0031072">
    <property type="term" value="F:heat shock protein binding"/>
    <property type="evidence" value="ECO:0007669"/>
    <property type="project" value="InterPro"/>
</dbReference>
<dbReference type="InterPro" id="IPR008971">
    <property type="entry name" value="HSP40/DnaJ_pept-bd"/>
</dbReference>
<organism evidence="11">
    <name type="scientific">bioreactor metagenome</name>
    <dbReference type="NCBI Taxonomy" id="1076179"/>
    <lineage>
        <taxon>unclassified sequences</taxon>
        <taxon>metagenomes</taxon>
        <taxon>ecological metagenomes</taxon>
    </lineage>
</organism>
<dbReference type="NCBIfam" id="NF008035">
    <property type="entry name" value="PRK10767.1"/>
    <property type="match status" value="1"/>
</dbReference>
<evidence type="ECO:0000256" key="6">
    <source>
        <dbReference type="ARBA" id="ARBA00022833"/>
    </source>
</evidence>
<keyword evidence="4" id="KW-0677">Repeat</keyword>
<evidence type="ECO:0000259" key="10">
    <source>
        <dbReference type="PROSITE" id="PS51188"/>
    </source>
</evidence>
<comment type="caution">
    <text evidence="11">The sequence shown here is derived from an EMBL/GenBank/DDBJ whole genome shotgun (WGS) entry which is preliminary data.</text>
</comment>
<dbReference type="GO" id="GO:0051082">
    <property type="term" value="F:unfolded protein binding"/>
    <property type="evidence" value="ECO:0007669"/>
    <property type="project" value="InterPro"/>
</dbReference>
<keyword evidence="7" id="KW-0346">Stress response</keyword>
<dbReference type="InterPro" id="IPR001623">
    <property type="entry name" value="DnaJ_domain"/>
</dbReference>
<sequence length="378" mass="41331">MAKRDYYEVLGLQKDAAKDDIKRAYRKLAIQYHPDKNPGDKNAEEKFKEATEAYEVLGDDQKRQAYDQFGFAGVEGMSGGGQQYSTVFRDFEDIFGGFGDFSSIFGSIFGNAGGFGQDRRSDRPRRGSNLRYDIELPFEKAIYGTSVEITYTKDDTCKTCSGSGSVDGSGRKVCGTCKGSGQVRRSSGFFSISQPCPTCGGEGSVIDKPCHDCSGSGITKKKQKIKVTIPPGVEDGKRVTIPGQGDVGPNAGAPGDLYVFIHVRPHEYYERHEQDLYCAVRIDMSTAALGGEVVINTLDGKKIKLAVPAGTQHGKLLRIREEGVPSSSGRKGDLYIKVLVQVPNRISRRGKELLEEYRRLEGENTEAQTVKLSDVANS</sequence>
<feature type="domain" description="J" evidence="9">
    <location>
        <begin position="5"/>
        <end position="70"/>
    </location>
</feature>
<dbReference type="GO" id="GO:0008270">
    <property type="term" value="F:zinc ion binding"/>
    <property type="evidence" value="ECO:0007669"/>
    <property type="project" value="UniProtKB-KW"/>
</dbReference>
<evidence type="ECO:0000256" key="1">
    <source>
        <dbReference type="ARBA" id="ARBA00022490"/>
    </source>
</evidence>
<evidence type="ECO:0000259" key="9">
    <source>
        <dbReference type="PROSITE" id="PS50076"/>
    </source>
</evidence>
<reference evidence="11" key="1">
    <citation type="submission" date="2019-08" db="EMBL/GenBank/DDBJ databases">
        <authorList>
            <person name="Kucharzyk K."/>
            <person name="Murdoch R.W."/>
            <person name="Higgins S."/>
            <person name="Loffler F."/>
        </authorList>
    </citation>
    <scope>NUCLEOTIDE SEQUENCE</scope>
</reference>
<dbReference type="PROSITE" id="PS51188">
    <property type="entry name" value="ZF_CR"/>
    <property type="match status" value="1"/>
</dbReference>
<dbReference type="InterPro" id="IPR001305">
    <property type="entry name" value="HSP_DnaJ_Cys-rich_dom"/>
</dbReference>
<dbReference type="GO" id="GO:0042026">
    <property type="term" value="P:protein refolding"/>
    <property type="evidence" value="ECO:0007669"/>
    <property type="project" value="TreeGrafter"/>
</dbReference>
<dbReference type="PRINTS" id="PR00625">
    <property type="entry name" value="JDOMAIN"/>
</dbReference>
<evidence type="ECO:0000256" key="5">
    <source>
        <dbReference type="ARBA" id="ARBA00022771"/>
    </source>
</evidence>
<accession>A0A644TUF2</accession>
<dbReference type="FunFam" id="2.10.230.10:FF:000002">
    <property type="entry name" value="Molecular chaperone DnaJ"/>
    <property type="match status" value="1"/>
</dbReference>
<dbReference type="SUPFAM" id="SSF46565">
    <property type="entry name" value="Chaperone J-domain"/>
    <property type="match status" value="1"/>
</dbReference>
<protein>
    <submittedName>
        <fullName evidence="11">Chaperone protein DnaJ</fullName>
    </submittedName>
</protein>
<dbReference type="InterPro" id="IPR036410">
    <property type="entry name" value="HSP_DnaJ_Cys-rich_dom_sf"/>
</dbReference>
<dbReference type="InterPro" id="IPR036869">
    <property type="entry name" value="J_dom_sf"/>
</dbReference>
<dbReference type="GO" id="GO:0006260">
    <property type="term" value="P:DNA replication"/>
    <property type="evidence" value="ECO:0007669"/>
    <property type="project" value="UniProtKB-KW"/>
</dbReference>
<dbReference type="CDD" id="cd10747">
    <property type="entry name" value="DnaJ_C"/>
    <property type="match status" value="1"/>
</dbReference>
<dbReference type="AlphaFoldDB" id="A0A644TUF2"/>
<evidence type="ECO:0000256" key="3">
    <source>
        <dbReference type="ARBA" id="ARBA00022723"/>
    </source>
</evidence>
<evidence type="ECO:0000256" key="4">
    <source>
        <dbReference type="ARBA" id="ARBA00022737"/>
    </source>
</evidence>
<keyword evidence="2" id="KW-0235">DNA replication</keyword>
<keyword evidence="1" id="KW-0963">Cytoplasm</keyword>
<dbReference type="InterPro" id="IPR012724">
    <property type="entry name" value="DnaJ"/>
</dbReference>
<dbReference type="SUPFAM" id="SSF49493">
    <property type="entry name" value="HSP40/DnaJ peptide-binding domain"/>
    <property type="match status" value="2"/>
</dbReference>
<keyword evidence="3" id="KW-0479">Metal-binding</keyword>
<dbReference type="CDD" id="cd06257">
    <property type="entry name" value="DnaJ"/>
    <property type="match status" value="1"/>
</dbReference>
<evidence type="ECO:0000313" key="11">
    <source>
        <dbReference type="EMBL" id="MPL70564.1"/>
    </source>
</evidence>
<keyword evidence="5" id="KW-0863">Zinc-finger</keyword>
<dbReference type="CDD" id="cd10719">
    <property type="entry name" value="DnaJ_zf"/>
    <property type="match status" value="1"/>
</dbReference>
<dbReference type="Pfam" id="PF00684">
    <property type="entry name" value="DnaJ_CXXCXGXG"/>
    <property type="match status" value="1"/>
</dbReference>
<dbReference type="PROSITE" id="PS50076">
    <property type="entry name" value="DNAJ_2"/>
    <property type="match status" value="1"/>
</dbReference>
<dbReference type="SUPFAM" id="SSF57938">
    <property type="entry name" value="DnaJ/Hsp40 cysteine-rich domain"/>
    <property type="match status" value="1"/>
</dbReference>
<proteinExistence type="inferred from homology"/>
<dbReference type="Gene3D" id="1.10.287.110">
    <property type="entry name" value="DnaJ domain"/>
    <property type="match status" value="1"/>
</dbReference>
<dbReference type="GO" id="GO:0005737">
    <property type="term" value="C:cytoplasm"/>
    <property type="evidence" value="ECO:0007669"/>
    <property type="project" value="TreeGrafter"/>
</dbReference>
<dbReference type="PROSITE" id="PS00636">
    <property type="entry name" value="DNAJ_1"/>
    <property type="match status" value="1"/>
</dbReference>
<dbReference type="Pfam" id="PF01556">
    <property type="entry name" value="DnaJ_C"/>
    <property type="match status" value="1"/>
</dbReference>
<dbReference type="Pfam" id="PF00226">
    <property type="entry name" value="DnaJ"/>
    <property type="match status" value="1"/>
</dbReference>
<dbReference type="NCBIfam" id="TIGR02349">
    <property type="entry name" value="DnaJ_bact"/>
    <property type="match status" value="1"/>
</dbReference>
<dbReference type="FunFam" id="1.10.287.110:FF:000034">
    <property type="entry name" value="Chaperone protein DnaJ"/>
    <property type="match status" value="1"/>
</dbReference>
<name>A0A644TUF2_9ZZZZ</name>
<dbReference type="PANTHER" id="PTHR43096">
    <property type="entry name" value="DNAJ HOMOLOG 1, MITOCHONDRIAL-RELATED"/>
    <property type="match status" value="1"/>
</dbReference>
<dbReference type="InterPro" id="IPR002939">
    <property type="entry name" value="DnaJ_C"/>
</dbReference>
<dbReference type="SMART" id="SM00271">
    <property type="entry name" value="DnaJ"/>
    <property type="match status" value="1"/>
</dbReference>
<dbReference type="HAMAP" id="MF_01152">
    <property type="entry name" value="DnaJ"/>
    <property type="match status" value="1"/>
</dbReference>
<dbReference type="InterPro" id="IPR018253">
    <property type="entry name" value="DnaJ_domain_CS"/>
</dbReference>
<dbReference type="Gene3D" id="2.60.260.20">
    <property type="entry name" value="Urease metallochaperone UreE, N-terminal domain"/>
    <property type="match status" value="2"/>
</dbReference>
<evidence type="ECO:0000256" key="7">
    <source>
        <dbReference type="ARBA" id="ARBA00023016"/>
    </source>
</evidence>
<dbReference type="EMBL" id="VSSQ01000053">
    <property type="protein sequence ID" value="MPL70564.1"/>
    <property type="molecule type" value="Genomic_DNA"/>
</dbReference>
<dbReference type="FunFam" id="2.60.260.20:FF:000005">
    <property type="entry name" value="Chaperone protein dnaJ 1, mitochondrial"/>
    <property type="match status" value="1"/>
</dbReference>
<gene>
    <name evidence="11" type="primary">dnaJ_15</name>
    <name evidence="11" type="ORF">SDC9_16321</name>
</gene>